<accession>A0A0G0A8T1</accession>
<reference evidence="2 3" key="1">
    <citation type="journal article" date="2015" name="Nature">
        <title>rRNA introns, odd ribosomes, and small enigmatic genomes across a large radiation of phyla.</title>
        <authorList>
            <person name="Brown C.T."/>
            <person name="Hug L.A."/>
            <person name="Thomas B.C."/>
            <person name="Sharon I."/>
            <person name="Castelle C.J."/>
            <person name="Singh A."/>
            <person name="Wilkins M.J."/>
            <person name="Williams K.H."/>
            <person name="Banfield J.F."/>
        </authorList>
    </citation>
    <scope>NUCLEOTIDE SEQUENCE [LARGE SCALE GENOMIC DNA]</scope>
</reference>
<protein>
    <submittedName>
        <fullName evidence="2">Addiction module toxin, RelE/StbE</fullName>
    </submittedName>
</protein>
<dbReference type="PANTHER" id="PTHR38813">
    <property type="match status" value="1"/>
</dbReference>
<dbReference type="Gene3D" id="3.30.2310.20">
    <property type="entry name" value="RelE-like"/>
    <property type="match status" value="1"/>
</dbReference>
<evidence type="ECO:0000256" key="1">
    <source>
        <dbReference type="ARBA" id="ARBA00022649"/>
    </source>
</evidence>
<dbReference type="Proteomes" id="UP000033995">
    <property type="component" value="Unassembled WGS sequence"/>
</dbReference>
<name>A0A0G0A8T1_9BACT</name>
<dbReference type="SUPFAM" id="SSF143011">
    <property type="entry name" value="RelE-like"/>
    <property type="match status" value="1"/>
</dbReference>
<dbReference type="InterPro" id="IPR007712">
    <property type="entry name" value="RelE/ParE_toxin"/>
</dbReference>
<dbReference type="EMBL" id="LBOZ01000003">
    <property type="protein sequence ID" value="KKP47671.1"/>
    <property type="molecule type" value="Genomic_DNA"/>
</dbReference>
<dbReference type="InterPro" id="IPR052747">
    <property type="entry name" value="TA_system_RelE_toxin"/>
</dbReference>
<gene>
    <name evidence="2" type="ORF">UR38_C0003G0076</name>
</gene>
<evidence type="ECO:0000313" key="2">
    <source>
        <dbReference type="EMBL" id="KKP47671.1"/>
    </source>
</evidence>
<proteinExistence type="predicted"/>
<dbReference type="PANTHER" id="PTHR38813:SF1">
    <property type="entry name" value="TOXIN RELE1-RELATED"/>
    <property type="match status" value="1"/>
</dbReference>
<sequence>MLLTKNSEKEFAKLPKVEKKKVLKKLRAIEKSPLLGKPLTGELKSFYSVRAWPYRIIYEFDKKRNIIIVHKIQHRQGAYKH</sequence>
<dbReference type="Pfam" id="PF05016">
    <property type="entry name" value="ParE_toxin"/>
    <property type="match status" value="1"/>
</dbReference>
<dbReference type="AlphaFoldDB" id="A0A0G0A8T1"/>
<keyword evidence="1" id="KW-1277">Toxin-antitoxin system</keyword>
<comment type="caution">
    <text evidence="2">The sequence shown here is derived from an EMBL/GenBank/DDBJ whole genome shotgun (WGS) entry which is preliminary data.</text>
</comment>
<evidence type="ECO:0000313" key="3">
    <source>
        <dbReference type="Proteomes" id="UP000033995"/>
    </source>
</evidence>
<dbReference type="InterPro" id="IPR035093">
    <property type="entry name" value="RelE/ParE_toxin_dom_sf"/>
</dbReference>
<organism evidence="2 3">
    <name type="scientific">Candidatus Woesebacteria bacterium GW2011_GWA2_33_28</name>
    <dbReference type="NCBI Taxonomy" id="1618561"/>
    <lineage>
        <taxon>Bacteria</taxon>
        <taxon>Candidatus Woeseibacteriota</taxon>
    </lineage>
</organism>